<dbReference type="InterPro" id="IPR036680">
    <property type="entry name" value="SPOR-like_sf"/>
</dbReference>
<accession>A0ABX7WIU9</accession>
<feature type="chain" id="PRO_5046602153" evidence="9">
    <location>
        <begin position="31"/>
        <end position="745"/>
    </location>
</feature>
<keyword evidence="4" id="KW-1134">Transmembrane beta strand</keyword>
<feature type="domain" description="OmpA-like" evidence="10">
    <location>
        <begin position="494"/>
        <end position="612"/>
    </location>
</feature>
<keyword evidence="13" id="KW-1185">Reference proteome</keyword>
<organism evidence="12 13">
    <name type="scientific">Halomonas sulfidivorans</name>
    <dbReference type="NCBI Taxonomy" id="2733488"/>
    <lineage>
        <taxon>Bacteria</taxon>
        <taxon>Pseudomonadati</taxon>
        <taxon>Pseudomonadota</taxon>
        <taxon>Gammaproteobacteria</taxon>
        <taxon>Oceanospirillales</taxon>
        <taxon>Halomonadaceae</taxon>
        <taxon>Halomonas</taxon>
    </lineage>
</organism>
<dbReference type="InterPro" id="IPR051906">
    <property type="entry name" value="TolC-like"/>
</dbReference>
<evidence type="ECO:0000256" key="2">
    <source>
        <dbReference type="ARBA" id="ARBA00007613"/>
    </source>
</evidence>
<keyword evidence="6 8" id="KW-0472">Membrane</keyword>
<comment type="subcellular location">
    <subcellularLocation>
        <location evidence="1">Cell outer membrane</location>
    </subcellularLocation>
</comment>
<dbReference type="Gene3D" id="3.30.70.1070">
    <property type="entry name" value="Sporulation related repeat"/>
    <property type="match status" value="1"/>
</dbReference>
<dbReference type="PROSITE" id="PS51724">
    <property type="entry name" value="SPOR"/>
    <property type="match status" value="1"/>
</dbReference>
<dbReference type="InterPro" id="IPR006665">
    <property type="entry name" value="OmpA-like"/>
</dbReference>
<gene>
    <name evidence="12" type="ORF">HNO53_12265</name>
</gene>
<evidence type="ECO:0000259" key="11">
    <source>
        <dbReference type="PROSITE" id="PS51724"/>
    </source>
</evidence>
<evidence type="ECO:0000256" key="1">
    <source>
        <dbReference type="ARBA" id="ARBA00004442"/>
    </source>
</evidence>
<feature type="domain" description="SPOR" evidence="11">
    <location>
        <begin position="669"/>
        <end position="745"/>
    </location>
</feature>
<comment type="similarity">
    <text evidence="2">Belongs to the outer membrane factor (OMF) (TC 1.B.17) family.</text>
</comment>
<dbReference type="PROSITE" id="PS01068">
    <property type="entry name" value="OMPA_1"/>
    <property type="match status" value="1"/>
</dbReference>
<evidence type="ECO:0000256" key="9">
    <source>
        <dbReference type="SAM" id="SignalP"/>
    </source>
</evidence>
<dbReference type="Pfam" id="PF05036">
    <property type="entry name" value="SPOR"/>
    <property type="match status" value="1"/>
</dbReference>
<dbReference type="Pfam" id="PF02321">
    <property type="entry name" value="OEP"/>
    <property type="match status" value="2"/>
</dbReference>
<dbReference type="Gene3D" id="3.30.1330.60">
    <property type="entry name" value="OmpA-like domain"/>
    <property type="match status" value="1"/>
</dbReference>
<dbReference type="SUPFAM" id="SSF103088">
    <property type="entry name" value="OmpA-like"/>
    <property type="match status" value="1"/>
</dbReference>
<name>A0ABX7WIU9_9GAMM</name>
<dbReference type="RefSeq" id="WP_209472437.1">
    <property type="nucleotide sequence ID" value="NZ_CP053383.1"/>
</dbReference>
<dbReference type="Gene3D" id="1.20.1600.10">
    <property type="entry name" value="Outer membrane efflux proteins (OEP)"/>
    <property type="match status" value="1"/>
</dbReference>
<evidence type="ECO:0000259" key="10">
    <source>
        <dbReference type="PROSITE" id="PS51123"/>
    </source>
</evidence>
<keyword evidence="7" id="KW-0998">Cell outer membrane</keyword>
<reference evidence="12 13" key="1">
    <citation type="journal article" date="2021" name="Front. Microbiol.">
        <title>Aerobic Denitrification and Heterotrophic Sulfur Oxidation in the Genus Halomonas Revealed by Six Novel Species Characterizations and Genome-Based Analysis.</title>
        <authorList>
            <person name="Wang L."/>
            <person name="Shao Z."/>
        </authorList>
    </citation>
    <scope>NUCLEOTIDE SEQUENCE [LARGE SCALE GENOMIC DNA]</scope>
    <source>
        <strain evidence="12 13">MCCC 1A13718</strain>
    </source>
</reference>
<dbReference type="Pfam" id="PF00691">
    <property type="entry name" value="OmpA"/>
    <property type="match status" value="1"/>
</dbReference>
<dbReference type="PRINTS" id="PR01021">
    <property type="entry name" value="OMPADOMAIN"/>
</dbReference>
<proteinExistence type="inferred from homology"/>
<keyword evidence="9" id="KW-0732">Signal</keyword>
<evidence type="ECO:0000256" key="5">
    <source>
        <dbReference type="ARBA" id="ARBA00022692"/>
    </source>
</evidence>
<dbReference type="Proteomes" id="UP000671845">
    <property type="component" value="Chromosome"/>
</dbReference>
<dbReference type="PANTHER" id="PTHR30026">
    <property type="entry name" value="OUTER MEMBRANE PROTEIN TOLC"/>
    <property type="match status" value="1"/>
</dbReference>
<evidence type="ECO:0000256" key="4">
    <source>
        <dbReference type="ARBA" id="ARBA00022452"/>
    </source>
</evidence>
<dbReference type="InterPro" id="IPR036737">
    <property type="entry name" value="OmpA-like_sf"/>
</dbReference>
<feature type="signal peptide" evidence="9">
    <location>
        <begin position="1"/>
        <end position="30"/>
    </location>
</feature>
<sequence>MTYAIDLSRAHRLAKSVVVGSSLALLPVAAAVAQTLPPGLAAPGAADIQQVVRQALTTNPEVRAALNGLSAAGHDVDVARGNYLPSIDASAGVGLEDREGDGRGSYDTDFAELRLTQMIYDGFATRSEVERLDRAELVRYYELLDASESVTLEATQAYLDVSRYRELVRLAQSNYAEHLRVYNQIEERVRSGAGRGVDLEQISGRLALAESNLMTEASNLHDVTARYQRIVGSLPAESLAPTPQLDGQLPPSVAEAVNLAFQGNPEFHAAIANIEAARAEKSGTRSAFQPRLDLRGRTGIDNNENGFDGFGRRDRHSIELVASMNLYNGGSDLASFRAASDRVEQAIDQRDLACTNVRQTTQIAYNDTQRLREQIRYLNDHRQSIDRVRGAYQQQFDIGQRTLLDVLDSENEYFEASRAYANAEYDIALADARTLAAMGQLMQTLGVMRDDMPTLAELGSDGVAIEPEALCPVEGPMGYTLSDFVGDISAPAPTRAPDVTLSADALFAVNSAELGPDARQELSALAGRIRDRNDLARVFIAGHADSTGSDAINDPLSQRRADSVADYLASQGVERSLIQTRGYGSRQPVASNDTVDGRRQNRRVEVTLERVGENLDLGAASQWPSESIREAGDTAEPSLAAAWAETQPVASVYGELEGLAQLEQRQPVASVQQGTFLQVVALSNSEHARNIGYQLSEALAQPMRLVSSSDLHRVQLGPIGDLGELAALRGELKRLGYADSYVVQG</sequence>
<dbReference type="InterPro" id="IPR010130">
    <property type="entry name" value="T1SS_OMP_TolC"/>
</dbReference>
<protein>
    <submittedName>
        <fullName evidence="12">TolC family outer membrane protein</fullName>
    </submittedName>
</protein>
<evidence type="ECO:0000256" key="7">
    <source>
        <dbReference type="ARBA" id="ARBA00023237"/>
    </source>
</evidence>
<dbReference type="InterPro" id="IPR006664">
    <property type="entry name" value="OMP_bac"/>
</dbReference>
<evidence type="ECO:0000256" key="8">
    <source>
        <dbReference type="PROSITE-ProRule" id="PRU00473"/>
    </source>
</evidence>
<dbReference type="SUPFAM" id="SSF56954">
    <property type="entry name" value="Outer membrane efflux proteins (OEP)"/>
    <property type="match status" value="1"/>
</dbReference>
<evidence type="ECO:0000256" key="3">
    <source>
        <dbReference type="ARBA" id="ARBA00022448"/>
    </source>
</evidence>
<dbReference type="EMBL" id="CP053383">
    <property type="protein sequence ID" value="QTP59422.1"/>
    <property type="molecule type" value="Genomic_DNA"/>
</dbReference>
<evidence type="ECO:0000313" key="13">
    <source>
        <dbReference type="Proteomes" id="UP000671845"/>
    </source>
</evidence>
<evidence type="ECO:0000313" key="12">
    <source>
        <dbReference type="EMBL" id="QTP59422.1"/>
    </source>
</evidence>
<dbReference type="PANTHER" id="PTHR30026:SF22">
    <property type="entry name" value="OUTER MEMBRANE EFFLUX PROTEIN"/>
    <property type="match status" value="1"/>
</dbReference>
<dbReference type="CDD" id="cd07185">
    <property type="entry name" value="OmpA_C-like"/>
    <property type="match status" value="1"/>
</dbReference>
<dbReference type="InterPro" id="IPR007730">
    <property type="entry name" value="SPOR-like_dom"/>
</dbReference>
<dbReference type="SUPFAM" id="SSF110997">
    <property type="entry name" value="Sporulation related repeat"/>
    <property type="match status" value="1"/>
</dbReference>
<dbReference type="PROSITE" id="PS51123">
    <property type="entry name" value="OMPA_2"/>
    <property type="match status" value="1"/>
</dbReference>
<dbReference type="InterPro" id="IPR006690">
    <property type="entry name" value="OMPA-like_CS"/>
</dbReference>
<dbReference type="InterPro" id="IPR003423">
    <property type="entry name" value="OMP_efflux"/>
</dbReference>
<keyword evidence="3" id="KW-0813">Transport</keyword>
<keyword evidence="5" id="KW-0812">Transmembrane</keyword>
<dbReference type="NCBIfam" id="TIGR01844">
    <property type="entry name" value="type_I_sec_TolC"/>
    <property type="match status" value="1"/>
</dbReference>
<evidence type="ECO:0000256" key="6">
    <source>
        <dbReference type="ARBA" id="ARBA00023136"/>
    </source>
</evidence>